<feature type="transmembrane region" description="Helical" evidence="2">
    <location>
        <begin position="42"/>
        <end position="65"/>
    </location>
</feature>
<feature type="region of interest" description="Disordered" evidence="1">
    <location>
        <begin position="1"/>
        <end position="36"/>
    </location>
</feature>
<reference evidence="3 4" key="1">
    <citation type="submission" date="2019-02" db="EMBL/GenBank/DDBJ databases">
        <title>Deep-cultivation of Planctomycetes and their phenomic and genomic characterization uncovers novel biology.</title>
        <authorList>
            <person name="Wiegand S."/>
            <person name="Jogler M."/>
            <person name="Boedeker C."/>
            <person name="Pinto D."/>
            <person name="Vollmers J."/>
            <person name="Rivas-Marin E."/>
            <person name="Kohn T."/>
            <person name="Peeters S.H."/>
            <person name="Heuer A."/>
            <person name="Rast P."/>
            <person name="Oberbeckmann S."/>
            <person name="Bunk B."/>
            <person name="Jeske O."/>
            <person name="Meyerdierks A."/>
            <person name="Storesund J.E."/>
            <person name="Kallscheuer N."/>
            <person name="Luecker S."/>
            <person name="Lage O.M."/>
            <person name="Pohl T."/>
            <person name="Merkel B.J."/>
            <person name="Hornburger P."/>
            <person name="Mueller R.-W."/>
            <person name="Bruemmer F."/>
            <person name="Labrenz M."/>
            <person name="Spormann A.M."/>
            <person name="Op den Camp H."/>
            <person name="Overmann J."/>
            <person name="Amann R."/>
            <person name="Jetten M.S.M."/>
            <person name="Mascher T."/>
            <person name="Medema M.H."/>
            <person name="Devos D.P."/>
            <person name="Kaster A.-K."/>
            <person name="Ovreas L."/>
            <person name="Rohde M."/>
            <person name="Galperin M.Y."/>
            <person name="Jogler C."/>
        </authorList>
    </citation>
    <scope>NUCLEOTIDE SEQUENCE [LARGE SCALE GENOMIC DNA]</scope>
    <source>
        <strain evidence="3 4">CA12</strain>
    </source>
</reference>
<keyword evidence="2" id="KW-1133">Transmembrane helix</keyword>
<evidence type="ECO:0000313" key="4">
    <source>
        <dbReference type="Proteomes" id="UP000318741"/>
    </source>
</evidence>
<feature type="compositionally biased region" description="Low complexity" evidence="1">
    <location>
        <begin position="14"/>
        <end position="29"/>
    </location>
</feature>
<organism evidence="3 4">
    <name type="scientific">Alienimonas californiensis</name>
    <dbReference type="NCBI Taxonomy" id="2527989"/>
    <lineage>
        <taxon>Bacteria</taxon>
        <taxon>Pseudomonadati</taxon>
        <taxon>Planctomycetota</taxon>
        <taxon>Planctomycetia</taxon>
        <taxon>Planctomycetales</taxon>
        <taxon>Planctomycetaceae</taxon>
        <taxon>Alienimonas</taxon>
    </lineage>
</organism>
<accession>A0A517P6U9</accession>
<dbReference type="Proteomes" id="UP000318741">
    <property type="component" value="Chromosome"/>
</dbReference>
<evidence type="ECO:0000256" key="2">
    <source>
        <dbReference type="SAM" id="Phobius"/>
    </source>
</evidence>
<keyword evidence="4" id="KW-1185">Reference proteome</keyword>
<gene>
    <name evidence="3" type="ORF">CA12_11800</name>
</gene>
<evidence type="ECO:0000313" key="3">
    <source>
        <dbReference type="EMBL" id="QDT15099.1"/>
    </source>
</evidence>
<feature type="region of interest" description="Disordered" evidence="1">
    <location>
        <begin position="181"/>
        <end position="207"/>
    </location>
</feature>
<keyword evidence="2" id="KW-0812">Transmembrane</keyword>
<name>A0A517P6U9_9PLAN</name>
<dbReference type="EMBL" id="CP036265">
    <property type="protein sequence ID" value="QDT15099.1"/>
    <property type="molecule type" value="Genomic_DNA"/>
</dbReference>
<evidence type="ECO:0000256" key="1">
    <source>
        <dbReference type="SAM" id="MobiDB-lite"/>
    </source>
</evidence>
<dbReference type="AlphaFoldDB" id="A0A517P6U9"/>
<protein>
    <submittedName>
        <fullName evidence="3">Uncharacterized protein</fullName>
    </submittedName>
</protein>
<dbReference type="KEGG" id="acaf:CA12_11800"/>
<keyword evidence="2" id="KW-0472">Membrane</keyword>
<sequence>MTDAEPQPAGEPPANAQPAARTPDAALAASSSEPTPDPQARAFAWLFGAAGLCVLVCCGGGLTWANGVEKTDRPERVREISAALFAAEIPERFEPEQALGVPPPPIVGWFQEGRTDLVDYATAGGGRLILSRRTNDDVDPAVAVAAAAADLNGSAGGEAEVRTVVTRDGREYPVALGSTAALTADGDLRPGDPEPGASEPGTPAGPVRRAFGMFREGSSSYVVQLTLPESEYDEAEVLAFLKSLGPADE</sequence>
<dbReference type="RefSeq" id="WP_145357931.1">
    <property type="nucleotide sequence ID" value="NZ_CP036265.1"/>
</dbReference>
<proteinExistence type="predicted"/>